<dbReference type="GO" id="GO:0005886">
    <property type="term" value="C:plasma membrane"/>
    <property type="evidence" value="ECO:0007669"/>
    <property type="project" value="UniProtKB-SubCell"/>
</dbReference>
<evidence type="ECO:0000259" key="10">
    <source>
        <dbReference type="PROSITE" id="PS50850"/>
    </source>
</evidence>
<evidence type="ECO:0000256" key="6">
    <source>
        <dbReference type="ARBA" id="ARBA00023136"/>
    </source>
</evidence>
<feature type="transmembrane region" description="Helical" evidence="9">
    <location>
        <begin position="284"/>
        <end position="304"/>
    </location>
</feature>
<keyword evidence="3" id="KW-1003">Cell membrane</keyword>
<reference evidence="11 12" key="1">
    <citation type="journal article" date="1991" name="Int. J. Syst. Bacteriol.">
        <title>Description of the erythromycin-producing bacterium Arthrobacter sp. strain NRRL B-3381 as Aeromicrobium erythreum gen. nov., sp. nov.</title>
        <authorList>
            <person name="Miller E.S."/>
            <person name="Woese C.R."/>
            <person name="Brenner S."/>
        </authorList>
    </citation>
    <scope>NUCLEOTIDE SEQUENCE [LARGE SCALE GENOMIC DNA]</scope>
    <source>
        <strain evidence="11 12">AR18</strain>
    </source>
</reference>
<keyword evidence="4 9" id="KW-0812">Transmembrane</keyword>
<dbReference type="PROSITE" id="PS50850">
    <property type="entry name" value="MFS"/>
    <property type="match status" value="1"/>
</dbReference>
<name>A0A0U4CNW4_9ACTN</name>
<dbReference type="EMBL" id="CP011502">
    <property type="protein sequence ID" value="ALX04774.1"/>
    <property type="molecule type" value="Genomic_DNA"/>
</dbReference>
<comment type="subcellular location">
    <subcellularLocation>
        <location evidence="1">Cell inner membrane</location>
        <topology evidence="1">Multi-pass membrane protein</topology>
    </subcellularLocation>
</comment>
<keyword evidence="6 9" id="KW-0472">Membrane</keyword>
<dbReference type="SUPFAM" id="SSF103473">
    <property type="entry name" value="MFS general substrate transporter"/>
    <property type="match status" value="1"/>
</dbReference>
<sequence>MRHGRLLAAWLVADGLALTGTRLATVAVPWLALTTTGSPAAAGLVAFAELAPLVVAKVLAGPVIDHLGARRVAVVCDAASAAVVCAVPVLHHLGALPFPLLLLLVALTGALRGPADAARRSLAPTVAEVADVPLERVTGLSSGVERTAGLVGAALAALLVAVVGAADALVANAAGLALAAVVLGLGTAGLLPATVTTARPERYARRLREGWAFLRGDPVILALTSMIAVTNLLDVGLTAVLLPVWAETSGAGVAAVGLLLAVMAGTSLVGSLLAAAWAQRMPRFAVYVTAFLVCGLPRFAVLAWTGSTTWPVVVMAVAGLASGFLNPIVGAVFYERIPRALVGRVGSLSTAVAWALMPFGGLVAGGLLAVLGLEAALLAAGTLYLVATLAPLADRRFRAMERPAATTRLAPERVS</sequence>
<evidence type="ECO:0000256" key="9">
    <source>
        <dbReference type="SAM" id="Phobius"/>
    </source>
</evidence>
<feature type="transmembrane region" description="Helical" evidence="9">
    <location>
        <begin position="310"/>
        <end position="333"/>
    </location>
</feature>
<evidence type="ECO:0000313" key="11">
    <source>
        <dbReference type="EMBL" id="ALX04774.1"/>
    </source>
</evidence>
<dbReference type="OrthoDB" id="9793136at2"/>
<evidence type="ECO:0000256" key="3">
    <source>
        <dbReference type="ARBA" id="ARBA00022475"/>
    </source>
</evidence>
<keyword evidence="12" id="KW-1185">Reference proteome</keyword>
<dbReference type="InterPro" id="IPR036259">
    <property type="entry name" value="MFS_trans_sf"/>
</dbReference>
<keyword evidence="5 9" id="KW-1133">Transmembrane helix</keyword>
<evidence type="ECO:0000256" key="1">
    <source>
        <dbReference type="ARBA" id="ARBA00004429"/>
    </source>
</evidence>
<feature type="transmembrane region" description="Helical" evidence="9">
    <location>
        <begin position="219"/>
        <end position="245"/>
    </location>
</feature>
<evidence type="ECO:0000313" key="12">
    <source>
        <dbReference type="Proteomes" id="UP000067689"/>
    </source>
</evidence>
<keyword evidence="2" id="KW-0813">Transport</keyword>
<evidence type="ECO:0000256" key="5">
    <source>
        <dbReference type="ARBA" id="ARBA00022989"/>
    </source>
</evidence>
<dbReference type="PANTHER" id="PTHR23513">
    <property type="entry name" value="INTEGRAL MEMBRANE EFFLUX PROTEIN-RELATED"/>
    <property type="match status" value="1"/>
</dbReference>
<dbReference type="STRING" id="2041.AERYTH_08730"/>
<dbReference type="PATRIC" id="fig|2041.4.peg.1828"/>
<feature type="transmembrane region" description="Helical" evidence="9">
    <location>
        <begin position="176"/>
        <end position="198"/>
    </location>
</feature>
<feature type="transmembrane region" description="Helical" evidence="9">
    <location>
        <begin position="375"/>
        <end position="393"/>
    </location>
</feature>
<proteinExistence type="inferred from homology"/>
<dbReference type="KEGG" id="aer:AERYTH_08730"/>
<dbReference type="GO" id="GO:0022857">
    <property type="term" value="F:transmembrane transporter activity"/>
    <property type="evidence" value="ECO:0007669"/>
    <property type="project" value="InterPro"/>
</dbReference>
<evidence type="ECO:0000256" key="2">
    <source>
        <dbReference type="ARBA" id="ARBA00022448"/>
    </source>
</evidence>
<gene>
    <name evidence="11" type="ORF">AERYTH_08730</name>
</gene>
<dbReference type="InterPro" id="IPR020846">
    <property type="entry name" value="MFS_dom"/>
</dbReference>
<dbReference type="AlphaFoldDB" id="A0A0U4CNW4"/>
<feature type="transmembrane region" description="Helical" evidence="9">
    <location>
        <begin position="251"/>
        <end position="277"/>
    </location>
</feature>
<feature type="domain" description="Major facilitator superfamily (MFS) profile" evidence="10">
    <location>
        <begin position="220"/>
        <end position="415"/>
    </location>
</feature>
<dbReference type="Proteomes" id="UP000067689">
    <property type="component" value="Chromosome"/>
</dbReference>
<feature type="transmembrane region" description="Helical" evidence="9">
    <location>
        <begin position="150"/>
        <end position="170"/>
    </location>
</feature>
<organism evidence="11 12">
    <name type="scientific">Aeromicrobium erythreum</name>
    <dbReference type="NCBI Taxonomy" id="2041"/>
    <lineage>
        <taxon>Bacteria</taxon>
        <taxon>Bacillati</taxon>
        <taxon>Actinomycetota</taxon>
        <taxon>Actinomycetes</taxon>
        <taxon>Propionibacteriales</taxon>
        <taxon>Nocardioidaceae</taxon>
        <taxon>Aeromicrobium</taxon>
    </lineage>
</organism>
<dbReference type="RefSeq" id="WP_067861527.1">
    <property type="nucleotide sequence ID" value="NZ_CP011502.1"/>
</dbReference>
<comment type="similarity">
    <text evidence="7">Belongs to the major facilitator superfamily. Drug:H(+) antiporter-3 (DHA3) (TC 2.A.1.21) family.</text>
</comment>
<feature type="transmembrane region" description="Helical" evidence="9">
    <location>
        <begin position="345"/>
        <end position="369"/>
    </location>
</feature>
<dbReference type="InterPro" id="IPR011701">
    <property type="entry name" value="MFS"/>
</dbReference>
<evidence type="ECO:0000256" key="4">
    <source>
        <dbReference type="ARBA" id="ARBA00022692"/>
    </source>
</evidence>
<feature type="transmembrane region" description="Helical" evidence="9">
    <location>
        <begin position="96"/>
        <end position="113"/>
    </location>
</feature>
<evidence type="ECO:0000256" key="8">
    <source>
        <dbReference type="ARBA" id="ARBA00040914"/>
    </source>
</evidence>
<evidence type="ECO:0000256" key="7">
    <source>
        <dbReference type="ARBA" id="ARBA00038075"/>
    </source>
</evidence>
<dbReference type="PANTHER" id="PTHR23513:SF9">
    <property type="entry name" value="ENTEROBACTIN EXPORTER ENTS"/>
    <property type="match status" value="1"/>
</dbReference>
<accession>A0A0U4CNW4</accession>
<dbReference type="Gene3D" id="1.20.1250.20">
    <property type="entry name" value="MFS general substrate transporter like domains"/>
    <property type="match status" value="1"/>
</dbReference>
<dbReference type="Pfam" id="PF07690">
    <property type="entry name" value="MFS_1"/>
    <property type="match status" value="1"/>
</dbReference>
<protein>
    <recommendedName>
        <fullName evidence="8">Multidrug efflux pump Tap</fullName>
    </recommendedName>
</protein>